<feature type="chain" id="PRO_5045424289" description="RSAM-associated Gly-rich repeat protein" evidence="1">
    <location>
        <begin position="24"/>
        <end position="119"/>
    </location>
</feature>
<feature type="signal peptide" evidence="1">
    <location>
        <begin position="1"/>
        <end position="23"/>
    </location>
</feature>
<evidence type="ECO:0008006" key="4">
    <source>
        <dbReference type="Google" id="ProtNLM"/>
    </source>
</evidence>
<keyword evidence="3" id="KW-1185">Reference proteome</keyword>
<proteinExistence type="predicted"/>
<comment type="caution">
    <text evidence="2">The sequence shown here is derived from an EMBL/GenBank/DDBJ whole genome shotgun (WGS) entry which is preliminary data.</text>
</comment>
<evidence type="ECO:0000256" key="1">
    <source>
        <dbReference type="SAM" id="SignalP"/>
    </source>
</evidence>
<sequence length="119" mass="12433">MHRGVTSALLGIGLAAIVASAQAGEALPSGVAQRLDNAPVEFSMTAAKRERLMIIQQNTARQRHYRGGGYGRGGGGYGYGYGRGGYNRGYGNGPRYGGGVRLQPPASSFGCGGVPCRRW</sequence>
<gene>
    <name evidence="2" type="ORF">SAMN05421844_102504</name>
</gene>
<dbReference type="EMBL" id="FNBZ01000002">
    <property type="protein sequence ID" value="SDF96680.1"/>
    <property type="molecule type" value="Genomic_DNA"/>
</dbReference>
<accession>A0ABY0NRB1</accession>
<keyword evidence="1" id="KW-0732">Signal</keyword>
<name>A0ABY0NRB1_9HYPH</name>
<evidence type="ECO:0000313" key="3">
    <source>
        <dbReference type="Proteomes" id="UP000199468"/>
    </source>
</evidence>
<evidence type="ECO:0000313" key="2">
    <source>
        <dbReference type="EMBL" id="SDF96680.1"/>
    </source>
</evidence>
<protein>
    <recommendedName>
        <fullName evidence="4">RSAM-associated Gly-rich repeat protein</fullName>
    </recommendedName>
</protein>
<dbReference type="Proteomes" id="UP000199468">
    <property type="component" value="Unassembled WGS sequence"/>
</dbReference>
<organism evidence="2 3">
    <name type="scientific">Bosea robiniae</name>
    <dbReference type="NCBI Taxonomy" id="1036780"/>
    <lineage>
        <taxon>Bacteria</taxon>
        <taxon>Pseudomonadati</taxon>
        <taxon>Pseudomonadota</taxon>
        <taxon>Alphaproteobacteria</taxon>
        <taxon>Hyphomicrobiales</taxon>
        <taxon>Boseaceae</taxon>
        <taxon>Bosea</taxon>
    </lineage>
</organism>
<reference evidence="2 3" key="1">
    <citation type="submission" date="2016-10" db="EMBL/GenBank/DDBJ databases">
        <authorList>
            <person name="Varghese N."/>
            <person name="Submissions S."/>
        </authorList>
    </citation>
    <scope>NUCLEOTIDE SEQUENCE [LARGE SCALE GENOMIC DNA]</scope>
    <source>
        <strain evidence="2 3">DSM 26672</strain>
    </source>
</reference>